<comment type="caution">
    <text evidence="1">The sequence shown here is derived from an EMBL/GenBank/DDBJ whole genome shotgun (WGS) entry which is preliminary data.</text>
</comment>
<evidence type="ECO:0000313" key="2">
    <source>
        <dbReference type="Proteomes" id="UP000231553"/>
    </source>
</evidence>
<evidence type="ECO:0000313" key="1">
    <source>
        <dbReference type="EMBL" id="PJE33841.1"/>
    </source>
</evidence>
<organism evidence="1 2">
    <name type="scientific">Pseudooceanicola lipolyticus</name>
    <dbReference type="NCBI Taxonomy" id="2029104"/>
    <lineage>
        <taxon>Bacteria</taxon>
        <taxon>Pseudomonadati</taxon>
        <taxon>Pseudomonadota</taxon>
        <taxon>Alphaproteobacteria</taxon>
        <taxon>Rhodobacterales</taxon>
        <taxon>Paracoccaceae</taxon>
        <taxon>Pseudooceanicola</taxon>
    </lineage>
</organism>
<reference evidence="1 2" key="1">
    <citation type="journal article" date="2018" name="Int. J. Syst. Evol. Microbiol.">
        <title>Pseudooceanicola lipolyticus sp. nov., a marine alphaproteobacterium, reclassification of Oceanicola flagellatus as Pseudooceanicola flagellatus comb. nov. and emended description of the genus Pseudooceanicola.</title>
        <authorList>
            <person name="Huang M.-M."/>
            <person name="Guo L.-L."/>
            <person name="Wu Y.-H."/>
            <person name="Lai Q.-L."/>
            <person name="Shao Z.-Z."/>
            <person name="Wang C.-S."/>
            <person name="Wu M."/>
            <person name="Xu X.-W."/>
        </authorList>
    </citation>
    <scope>NUCLEOTIDE SEQUENCE [LARGE SCALE GENOMIC DNA]</scope>
    <source>
        <strain evidence="1 2">157</strain>
    </source>
</reference>
<proteinExistence type="predicted"/>
<dbReference type="EMBL" id="PGTB01000309">
    <property type="protein sequence ID" value="PJE33841.1"/>
    <property type="molecule type" value="Genomic_DNA"/>
</dbReference>
<protein>
    <submittedName>
        <fullName evidence="1">Uncharacterized protein</fullName>
    </submittedName>
</protein>
<gene>
    <name evidence="1" type="ORF">CVM52_25345</name>
</gene>
<accession>A0A2M8ITJ0</accession>
<dbReference type="Proteomes" id="UP000231553">
    <property type="component" value="Unassembled WGS sequence"/>
</dbReference>
<keyword evidence="2" id="KW-1185">Reference proteome</keyword>
<dbReference type="AlphaFoldDB" id="A0A2M8ITJ0"/>
<sequence length="174" mass="18502">MDKPQVAAFPGLLGQIAALSKGKDRSVTAGHLDLGPGLWLSCDPAGQTVMGCRPDARGFRLSVEAGDSGAWACLGMRLPPETLGRGRYLGLLSETEAAALVAFKPSLRYHLEGGMQETALPEPVVLPSGRRTHLAHLPIDPALRARATGCELNLFFQTGRIDALVLRLEPLLIA</sequence>
<name>A0A2M8ITJ0_9RHOB</name>